<feature type="transmembrane region" description="Helical" evidence="2">
    <location>
        <begin position="82"/>
        <end position="109"/>
    </location>
</feature>
<dbReference type="Proteomes" id="UP000197468">
    <property type="component" value="Unassembled WGS sequence"/>
</dbReference>
<keyword evidence="2" id="KW-0812">Transmembrane</keyword>
<dbReference type="EMBL" id="NIOF01000002">
    <property type="protein sequence ID" value="OWQ92193.1"/>
    <property type="molecule type" value="Genomic_DNA"/>
</dbReference>
<organism evidence="3 4">
    <name type="scientific">Roseateles aquatilis</name>
    <dbReference type="NCBI Taxonomy" id="431061"/>
    <lineage>
        <taxon>Bacteria</taxon>
        <taxon>Pseudomonadati</taxon>
        <taxon>Pseudomonadota</taxon>
        <taxon>Betaproteobacteria</taxon>
        <taxon>Burkholderiales</taxon>
        <taxon>Sphaerotilaceae</taxon>
        <taxon>Roseateles</taxon>
    </lineage>
</organism>
<dbReference type="OrthoDB" id="9157655at2"/>
<keyword evidence="2" id="KW-1133">Transmembrane helix</keyword>
<accession>A0A246JI53</accession>
<feature type="region of interest" description="Disordered" evidence="1">
    <location>
        <begin position="1"/>
        <end position="38"/>
    </location>
</feature>
<sequence length="176" mass="17804">MSEGTTASSAAAAGADGGFPPPPPPPGSGPSIPGGGGPASPTDAGWLGDLGGMARAARGMLSGRLLLLALELRRARHGLVSLLILTVVAAIAGATAWIALWAGLAALAVQFGLSWPWACAAVLGANLLLLLWVVAAMKALTPMLALPASRRQFHWLFNDPMDPEEPTADGRTATPT</sequence>
<evidence type="ECO:0008006" key="5">
    <source>
        <dbReference type="Google" id="ProtNLM"/>
    </source>
</evidence>
<evidence type="ECO:0000256" key="1">
    <source>
        <dbReference type="SAM" id="MobiDB-lite"/>
    </source>
</evidence>
<feature type="compositionally biased region" description="Pro residues" evidence="1">
    <location>
        <begin position="19"/>
        <end position="28"/>
    </location>
</feature>
<keyword evidence="4" id="KW-1185">Reference proteome</keyword>
<dbReference type="AlphaFoldDB" id="A0A246JI53"/>
<proteinExistence type="predicted"/>
<evidence type="ECO:0000313" key="4">
    <source>
        <dbReference type="Proteomes" id="UP000197468"/>
    </source>
</evidence>
<reference evidence="3 4" key="1">
    <citation type="journal article" date="2008" name="Int. J. Syst. Evol. Microbiol.">
        <title>Description of Roseateles aquatilis sp. nov. and Roseateles terrae sp. nov., in the class Betaproteobacteria, and emended description of the genus Roseateles.</title>
        <authorList>
            <person name="Gomila M."/>
            <person name="Bowien B."/>
            <person name="Falsen E."/>
            <person name="Moore E.R."/>
            <person name="Lalucat J."/>
        </authorList>
    </citation>
    <scope>NUCLEOTIDE SEQUENCE [LARGE SCALE GENOMIC DNA]</scope>
    <source>
        <strain evidence="3 4">CCUG 48205</strain>
    </source>
</reference>
<evidence type="ECO:0000256" key="2">
    <source>
        <dbReference type="SAM" id="Phobius"/>
    </source>
</evidence>
<comment type="caution">
    <text evidence="3">The sequence shown here is derived from an EMBL/GenBank/DDBJ whole genome shotgun (WGS) entry which is preliminary data.</text>
</comment>
<feature type="transmembrane region" description="Helical" evidence="2">
    <location>
        <begin position="115"/>
        <end position="135"/>
    </location>
</feature>
<name>A0A246JI53_9BURK</name>
<keyword evidence="2" id="KW-0472">Membrane</keyword>
<evidence type="ECO:0000313" key="3">
    <source>
        <dbReference type="EMBL" id="OWQ92193.1"/>
    </source>
</evidence>
<gene>
    <name evidence="3" type="ORF">CDN99_07585</name>
</gene>
<protein>
    <recommendedName>
        <fullName evidence="5">Phage holin family protein</fullName>
    </recommendedName>
</protein>
<dbReference type="RefSeq" id="WP_088384181.1">
    <property type="nucleotide sequence ID" value="NZ_NIOF01000002.1"/>
</dbReference>